<gene>
    <name evidence="1" type="ORF">OLMES_5015</name>
</gene>
<evidence type="ECO:0000313" key="2">
    <source>
        <dbReference type="Proteomes" id="UP000196027"/>
    </source>
</evidence>
<dbReference type="Pfam" id="PF20112">
    <property type="entry name" value="DUF6502"/>
    <property type="match status" value="1"/>
</dbReference>
<protein>
    <submittedName>
        <fullName evidence="1">Uncharacterized protein</fullName>
    </submittedName>
</protein>
<reference evidence="1 2" key="1">
    <citation type="submission" date="2017-05" db="EMBL/GenBank/DDBJ databases">
        <title>Genomic insights into alkan degradation activity of Oleiphilus messinensis.</title>
        <authorList>
            <person name="Kozyavkin S.A."/>
            <person name="Slesarev A.I."/>
            <person name="Golyshin P.N."/>
            <person name="Korzhenkov A."/>
            <person name="Golyshina O.N."/>
            <person name="Toshchakov S.V."/>
        </authorList>
    </citation>
    <scope>NUCLEOTIDE SEQUENCE [LARGE SCALE GENOMIC DNA]</scope>
    <source>
        <strain evidence="1 2">ME102</strain>
    </source>
</reference>
<proteinExistence type="predicted"/>
<dbReference type="Proteomes" id="UP000196027">
    <property type="component" value="Chromosome"/>
</dbReference>
<sequence>MKDIRNIIVQSMFKLMRPLVRIMLRHGFSYGEFAEIAKLAYVDIAEKEFRIEGRKQSVSRICVLTGMHRKDVNRLLEQLQSQSMDIEPLNRAARVIGGWMSDPDFLSRAGRPNPLPFEGTQHSFSALVKRYSGDMPARAVLDELKRAGAVIVSDTGKIKLVSDAYIPHNADEQLIQVMGICGTDMLNTISHNMAHPPERSHLQLAVAYDHLAPETVQEFKKMCEQDAHQLMNKYNAWLAERDLDNPKVKRDPASTSTERLRAGLGVYYFEDLFVETNRDETDTQANAKGGD</sequence>
<keyword evidence="2" id="KW-1185">Reference proteome</keyword>
<organism evidence="1 2">
    <name type="scientific">Oleiphilus messinensis</name>
    <dbReference type="NCBI Taxonomy" id="141451"/>
    <lineage>
        <taxon>Bacteria</taxon>
        <taxon>Pseudomonadati</taxon>
        <taxon>Pseudomonadota</taxon>
        <taxon>Gammaproteobacteria</taxon>
        <taxon>Oceanospirillales</taxon>
        <taxon>Oleiphilaceae</taxon>
        <taxon>Oleiphilus</taxon>
    </lineage>
</organism>
<dbReference type="EMBL" id="CP021425">
    <property type="protein sequence ID" value="ARU59002.1"/>
    <property type="molecule type" value="Genomic_DNA"/>
</dbReference>
<evidence type="ECO:0000313" key="1">
    <source>
        <dbReference type="EMBL" id="ARU59002.1"/>
    </source>
</evidence>
<name>A0A1Y0IEQ8_9GAMM</name>
<dbReference type="RefSeq" id="WP_087463717.1">
    <property type="nucleotide sequence ID" value="NZ_CP021425.1"/>
</dbReference>
<accession>A0A1Y0IEQ8</accession>
<dbReference type="OrthoDB" id="6356376at2"/>
<dbReference type="KEGG" id="ome:OLMES_5015"/>
<dbReference type="AlphaFoldDB" id="A0A1Y0IEQ8"/>
<dbReference type="InterPro" id="IPR045445">
    <property type="entry name" value="DUF6502"/>
</dbReference>